<dbReference type="GO" id="GO:0003924">
    <property type="term" value="F:GTPase activity"/>
    <property type="evidence" value="ECO:0007669"/>
    <property type="project" value="InterPro"/>
</dbReference>
<gene>
    <name evidence="7" type="ORF">PINE0816_LOCUS4987</name>
</gene>
<reference evidence="7" key="1">
    <citation type="submission" date="2021-01" db="EMBL/GenBank/DDBJ databases">
        <authorList>
            <person name="Corre E."/>
            <person name="Pelletier E."/>
            <person name="Niang G."/>
            <person name="Scheremetjew M."/>
            <person name="Finn R."/>
            <person name="Kale V."/>
            <person name="Holt S."/>
            <person name="Cochrane G."/>
            <person name="Meng A."/>
            <person name="Brown T."/>
            <person name="Cohen L."/>
        </authorList>
    </citation>
    <scope>NUCLEOTIDE SEQUENCE</scope>
    <source>
        <strain evidence="7">CCAP1064/1</strain>
    </source>
</reference>
<evidence type="ECO:0000313" key="7">
    <source>
        <dbReference type="EMBL" id="CAD8408865.1"/>
    </source>
</evidence>
<keyword evidence="5" id="KW-0175">Coiled coil</keyword>
<dbReference type="PANTHER" id="PTHR45709">
    <property type="entry name" value="LARGE SUBUNIT GTPASE 1 HOMOLOG-RELATED"/>
    <property type="match status" value="1"/>
</dbReference>
<evidence type="ECO:0000256" key="3">
    <source>
        <dbReference type="ARBA" id="ARBA00022801"/>
    </source>
</evidence>
<feature type="compositionally biased region" description="Basic residues" evidence="6">
    <location>
        <begin position="144"/>
        <end position="163"/>
    </location>
</feature>
<dbReference type="GO" id="GO:0005525">
    <property type="term" value="F:GTP binding"/>
    <property type="evidence" value="ECO:0007669"/>
    <property type="project" value="UniProtKB-KW"/>
</dbReference>
<proteinExistence type="predicted"/>
<keyword evidence="3" id="KW-0378">Hydrolase</keyword>
<evidence type="ECO:0000256" key="2">
    <source>
        <dbReference type="ARBA" id="ARBA00022741"/>
    </source>
</evidence>
<keyword evidence="1" id="KW-0963">Cytoplasm</keyword>
<feature type="coiled-coil region" evidence="5">
    <location>
        <begin position="70"/>
        <end position="108"/>
    </location>
</feature>
<dbReference type="PANTHER" id="PTHR45709:SF2">
    <property type="entry name" value="LARGE SUBUNIT GTPASE 1 HOMOLOG"/>
    <property type="match status" value="1"/>
</dbReference>
<dbReference type="InterPro" id="IPR043358">
    <property type="entry name" value="GNL1-like"/>
</dbReference>
<evidence type="ECO:0000256" key="4">
    <source>
        <dbReference type="ARBA" id="ARBA00023134"/>
    </source>
</evidence>
<evidence type="ECO:0000256" key="1">
    <source>
        <dbReference type="ARBA" id="ARBA00022490"/>
    </source>
</evidence>
<dbReference type="GO" id="GO:0005829">
    <property type="term" value="C:cytosol"/>
    <property type="evidence" value="ECO:0007669"/>
    <property type="project" value="TreeGrafter"/>
</dbReference>
<accession>A0A7S0GC51</accession>
<keyword evidence="4" id="KW-0342">GTP-binding</keyword>
<sequence length="235" mass="26007">MELLDTYCIARSLMATASGMPDHKRTTRVLVKDYVVGRLLYCHAPPTLADKPEAHTEFQRESIQTSMKGTENVKKRLEKAMLQMKTLQEETTQINAAAEAQMDQLDDELAVNVDAPPLLDEDVDQDMLELLGMDTASSSTKEPKVKKYQHKKPPKRKKGRKNIIRSEDPYGCHTEGVVQTSNSSYNTNYGKTSDEIQKGGGIVVNAGKYGGKGYVRPNYAGARGAVLHETVDTST</sequence>
<evidence type="ECO:0000256" key="6">
    <source>
        <dbReference type="SAM" id="MobiDB-lite"/>
    </source>
</evidence>
<organism evidence="7">
    <name type="scientific">Proboscia inermis</name>
    <dbReference type="NCBI Taxonomy" id="420281"/>
    <lineage>
        <taxon>Eukaryota</taxon>
        <taxon>Sar</taxon>
        <taxon>Stramenopiles</taxon>
        <taxon>Ochrophyta</taxon>
        <taxon>Bacillariophyta</taxon>
        <taxon>Coscinodiscophyceae</taxon>
        <taxon>Rhizosoleniophycidae</taxon>
        <taxon>Rhizosoleniales</taxon>
        <taxon>Rhizosoleniaceae</taxon>
        <taxon>Proboscia</taxon>
    </lineage>
</organism>
<protein>
    <submittedName>
        <fullName evidence="7">Uncharacterized protein</fullName>
    </submittedName>
</protein>
<name>A0A7S0GC51_9STRA</name>
<keyword evidence="2" id="KW-0547">Nucleotide-binding</keyword>
<dbReference type="AlphaFoldDB" id="A0A7S0GC51"/>
<evidence type="ECO:0000256" key="5">
    <source>
        <dbReference type="SAM" id="Coils"/>
    </source>
</evidence>
<feature type="region of interest" description="Disordered" evidence="6">
    <location>
        <begin position="135"/>
        <end position="170"/>
    </location>
</feature>
<dbReference type="EMBL" id="HBEL01010455">
    <property type="protein sequence ID" value="CAD8408865.1"/>
    <property type="molecule type" value="Transcribed_RNA"/>
</dbReference>